<evidence type="ECO:0000313" key="1">
    <source>
        <dbReference type="EMBL" id="ABN94193.1"/>
    </source>
</evidence>
<accession>A3P6R8</accession>
<reference evidence="2" key="1">
    <citation type="submission" date="2007-02" db="EMBL/GenBank/DDBJ databases">
        <authorList>
            <person name="DeShazer D."/>
            <person name="Woods D.E."/>
            <person name="Nierman W.C."/>
        </authorList>
    </citation>
    <scope>NUCLEOTIDE SEQUENCE [LARGE SCALE GENOMIC DNA]</scope>
    <source>
        <strain evidence="2">1106a</strain>
    </source>
</reference>
<gene>
    <name evidence="1" type="ordered locus">BURPS1106A_A1994</name>
</gene>
<organism evidence="1 2">
    <name type="scientific">Burkholderia pseudomallei (strain 1106a)</name>
    <dbReference type="NCBI Taxonomy" id="357348"/>
    <lineage>
        <taxon>Bacteria</taxon>
        <taxon>Pseudomonadati</taxon>
        <taxon>Pseudomonadota</taxon>
        <taxon>Betaproteobacteria</taxon>
        <taxon>Burkholderiales</taxon>
        <taxon>Burkholderiaceae</taxon>
        <taxon>Burkholderia</taxon>
        <taxon>pseudomallei group</taxon>
    </lineage>
</organism>
<protein>
    <submittedName>
        <fullName evidence="1">Uncharacterized protein</fullName>
    </submittedName>
</protein>
<dbReference type="EMBL" id="CP000573">
    <property type="protein sequence ID" value="ABN94193.1"/>
    <property type="molecule type" value="Genomic_DNA"/>
</dbReference>
<evidence type="ECO:0000313" key="2">
    <source>
        <dbReference type="Proteomes" id="UP000006738"/>
    </source>
</evidence>
<name>A3P6R8_BURP0</name>
<dbReference type="Proteomes" id="UP000006738">
    <property type="component" value="Chromosome II"/>
</dbReference>
<proteinExistence type="predicted"/>
<dbReference type="AlphaFoldDB" id="A3P6R8"/>
<dbReference type="HOGENOM" id="CLU_1286776_0_0_4"/>
<sequence>MHSGRVRRARCSARPARRTGPVRCVRREAARADVAADRLASFACERRYARMRRESARCPGEMRRIPSIRCVTATRCASGGAPMKARFAAIDRAAGRCGAGGRACDAHDASGMPTVARAQRQGRAMRMWRGAGRTAASRIIARMRAGAPGERLGRAAHAYPRASRNATRDTRHAAAHGLVARHADCPPASAGGAPHIARATRKLHRSVTRTASAC</sequence>
<dbReference type="KEGG" id="bpl:BURPS1106A_A1994"/>